<evidence type="ECO:0000313" key="2">
    <source>
        <dbReference type="Proteomes" id="UP000001610"/>
    </source>
</evidence>
<name>G3J930_CORMM</name>
<dbReference type="InParanoid" id="G3J930"/>
<evidence type="ECO:0000313" key="1">
    <source>
        <dbReference type="EMBL" id="EGX94062.1"/>
    </source>
</evidence>
<dbReference type="RefSeq" id="XP_006667548.1">
    <property type="nucleotide sequence ID" value="XM_006667485.1"/>
</dbReference>
<dbReference type="GeneID" id="18164360"/>
<dbReference type="HOGENOM" id="CLU_2605945_0_0_1"/>
<keyword evidence="2" id="KW-1185">Reference proteome</keyword>
<dbReference type="Proteomes" id="UP000001610">
    <property type="component" value="Unassembled WGS sequence"/>
</dbReference>
<accession>G3J930</accession>
<organism evidence="1 2">
    <name type="scientific">Cordyceps militaris (strain CM01)</name>
    <name type="common">Caterpillar fungus</name>
    <dbReference type="NCBI Taxonomy" id="983644"/>
    <lineage>
        <taxon>Eukaryota</taxon>
        <taxon>Fungi</taxon>
        <taxon>Dikarya</taxon>
        <taxon>Ascomycota</taxon>
        <taxon>Pezizomycotina</taxon>
        <taxon>Sordariomycetes</taxon>
        <taxon>Hypocreomycetidae</taxon>
        <taxon>Hypocreales</taxon>
        <taxon>Cordycipitaceae</taxon>
        <taxon>Cordyceps</taxon>
    </lineage>
</organism>
<dbReference type="AlphaFoldDB" id="G3J930"/>
<protein>
    <submittedName>
        <fullName evidence="1">Uncharacterized protein</fullName>
    </submittedName>
</protein>
<dbReference type="EMBL" id="JH126400">
    <property type="protein sequence ID" value="EGX94062.1"/>
    <property type="molecule type" value="Genomic_DNA"/>
</dbReference>
<dbReference type="KEGG" id="cmt:CCM_02333"/>
<gene>
    <name evidence="1" type="ORF">CCM_02333</name>
</gene>
<proteinExistence type="predicted"/>
<sequence length="79" mass="9278">MRVPEGLSVLPARFQAPRNTQVSKLALLDQPRNKPFLPQVFVRRLEAFFEKSASLQEAWQIMHLPMEWQFLECHFDLAP</sequence>
<dbReference type="VEuPathDB" id="FungiDB:CCM_02333"/>
<reference evidence="1 2" key="1">
    <citation type="journal article" date="2011" name="Genome Biol.">
        <title>Genome sequence of the insect pathogenic fungus Cordyceps militaris, a valued traditional Chinese medicine.</title>
        <authorList>
            <person name="Zheng P."/>
            <person name="Xia Y."/>
            <person name="Xiao G."/>
            <person name="Xiong C."/>
            <person name="Hu X."/>
            <person name="Zhang S."/>
            <person name="Zheng H."/>
            <person name="Huang Y."/>
            <person name="Zhou Y."/>
            <person name="Wang S."/>
            <person name="Zhao G.P."/>
            <person name="Liu X."/>
            <person name="St Leger R.J."/>
            <person name="Wang C."/>
        </authorList>
    </citation>
    <scope>NUCLEOTIDE SEQUENCE [LARGE SCALE GENOMIC DNA]</scope>
    <source>
        <strain evidence="1 2">CM01</strain>
    </source>
</reference>